<dbReference type="Proteomes" id="UP000186883">
    <property type="component" value="Unassembled WGS sequence"/>
</dbReference>
<proteinExistence type="predicted"/>
<name>A0A154MPS6_9PSEU</name>
<evidence type="ECO:0000313" key="5">
    <source>
        <dbReference type="Proteomes" id="UP000186883"/>
    </source>
</evidence>
<evidence type="ECO:0000256" key="1">
    <source>
        <dbReference type="SAM" id="SignalP"/>
    </source>
</evidence>
<dbReference type="AlphaFoldDB" id="A0A154MPS6"/>
<organism evidence="2 4">
    <name type="scientific">Amycolatopsis regifaucium</name>
    <dbReference type="NCBI Taxonomy" id="546365"/>
    <lineage>
        <taxon>Bacteria</taxon>
        <taxon>Bacillati</taxon>
        <taxon>Actinomycetota</taxon>
        <taxon>Actinomycetes</taxon>
        <taxon>Pseudonocardiales</taxon>
        <taxon>Pseudonocardiaceae</taxon>
        <taxon>Amycolatopsis</taxon>
    </lineage>
</organism>
<dbReference type="EMBL" id="LQCI01000009">
    <property type="protein sequence ID" value="KZB86276.1"/>
    <property type="molecule type" value="Genomic_DNA"/>
</dbReference>
<sequence>MGRIFTSVGALVVAGMLTAGPVTPASAATGPLYITQNGLTTTYTNPSARACISSDPATGDATFYNRTDTVGYLFNATKCTPETFTQRYLRRGERTTLPPGYSVVFP</sequence>
<keyword evidence="5" id="KW-1185">Reference proteome</keyword>
<reference evidence="2 4" key="1">
    <citation type="submission" date="2015-12" db="EMBL/GenBank/DDBJ databases">
        <title>Amycolatopsis regifaucium genome sequencing and assembly.</title>
        <authorList>
            <person name="Mayilraj S."/>
        </authorList>
    </citation>
    <scope>NUCLEOTIDE SEQUENCE [LARGE SCALE GENOMIC DNA]</scope>
    <source>
        <strain evidence="2 4">GY080</strain>
    </source>
</reference>
<feature type="signal peptide" evidence="1">
    <location>
        <begin position="1"/>
        <end position="27"/>
    </location>
</feature>
<keyword evidence="1" id="KW-0732">Signal</keyword>
<dbReference type="RefSeq" id="WP_061982829.1">
    <property type="nucleotide sequence ID" value="NZ_FOPQ01000006.1"/>
</dbReference>
<dbReference type="OrthoDB" id="4250821at2"/>
<accession>A0A154MPS6</accession>
<reference evidence="3 5" key="2">
    <citation type="submission" date="2016-11" db="EMBL/GenBank/DDBJ databases">
        <title>Genome sequencing of Amycolatopsis regifaucium.</title>
        <authorList>
            <person name="Mayilraj S."/>
            <person name="Kaur N."/>
        </authorList>
    </citation>
    <scope>NUCLEOTIDE SEQUENCE [LARGE SCALE GENOMIC DNA]</scope>
    <source>
        <strain evidence="3 5">GY080</strain>
    </source>
</reference>
<dbReference type="Proteomes" id="UP000076321">
    <property type="component" value="Unassembled WGS sequence"/>
</dbReference>
<protein>
    <submittedName>
        <fullName evidence="2">Uncharacterized protein</fullName>
    </submittedName>
</protein>
<gene>
    <name evidence="3" type="ORF">ATP06_0229495</name>
    <name evidence="2" type="ORF">AVL48_29400</name>
</gene>
<evidence type="ECO:0000313" key="3">
    <source>
        <dbReference type="EMBL" id="OKA05168.1"/>
    </source>
</evidence>
<evidence type="ECO:0000313" key="4">
    <source>
        <dbReference type="Proteomes" id="UP000076321"/>
    </source>
</evidence>
<evidence type="ECO:0000313" key="2">
    <source>
        <dbReference type="EMBL" id="KZB86276.1"/>
    </source>
</evidence>
<feature type="chain" id="PRO_5010637190" evidence="1">
    <location>
        <begin position="28"/>
        <end position="106"/>
    </location>
</feature>
<dbReference type="EMBL" id="LOBU02000019">
    <property type="protein sequence ID" value="OKA05168.1"/>
    <property type="molecule type" value="Genomic_DNA"/>
</dbReference>
<comment type="caution">
    <text evidence="2">The sequence shown here is derived from an EMBL/GenBank/DDBJ whole genome shotgun (WGS) entry which is preliminary data.</text>
</comment>